<accession>A0ABT6FSK8</accession>
<sequence>MKELLKEIKKCNICAAHLPLEPRPVLRFNKNSKILIIGQAPGTKAHESQTDFDDASGKKLRQWLGIDAKTFYNTNNIAVVPMGFCYPGKGKTGDLPPRPECMPKWHQKIFDQLADLQLVILIGQYAQKAYLKGNSYKNLTETVRNYQEFLPAFFPIPHPSPTNRFWMAKNKWFEIEVIPILQERVQVILE</sequence>
<keyword evidence="3" id="KW-1185">Reference proteome</keyword>
<proteinExistence type="predicted"/>
<gene>
    <name evidence="2" type="ORF">OSR52_09410</name>
</gene>
<dbReference type="PANTHER" id="PTHR42160">
    <property type="entry name" value="URACIL-DNA GLYCOSYLASE SUPERFAMILY PROTEIN"/>
    <property type="match status" value="1"/>
</dbReference>
<dbReference type="SMART" id="SM00987">
    <property type="entry name" value="UreE_C"/>
    <property type="match status" value="1"/>
</dbReference>
<dbReference type="Proteomes" id="UP001153642">
    <property type="component" value="Unassembled WGS sequence"/>
</dbReference>
<dbReference type="InterPro" id="IPR005122">
    <property type="entry name" value="Uracil-DNA_glycosylase-like"/>
</dbReference>
<dbReference type="SUPFAM" id="SSF52141">
    <property type="entry name" value="Uracil-DNA glycosylase-like"/>
    <property type="match status" value="1"/>
</dbReference>
<protein>
    <submittedName>
        <fullName evidence="2">Uracil-DNA glycosylase family protein</fullName>
    </submittedName>
</protein>
<dbReference type="EMBL" id="JAPMUA010000003">
    <property type="protein sequence ID" value="MDG3586086.1"/>
    <property type="molecule type" value="Genomic_DNA"/>
</dbReference>
<evidence type="ECO:0000259" key="1">
    <source>
        <dbReference type="SMART" id="SM00986"/>
    </source>
</evidence>
<evidence type="ECO:0000313" key="2">
    <source>
        <dbReference type="EMBL" id="MDG3586086.1"/>
    </source>
</evidence>
<evidence type="ECO:0000313" key="3">
    <source>
        <dbReference type="Proteomes" id="UP001153642"/>
    </source>
</evidence>
<dbReference type="RefSeq" id="WP_277900001.1">
    <property type="nucleotide sequence ID" value="NZ_JAPMUA010000003.1"/>
</dbReference>
<dbReference type="SMART" id="SM00986">
    <property type="entry name" value="UDG"/>
    <property type="match status" value="1"/>
</dbReference>
<reference evidence="2" key="1">
    <citation type="submission" date="2022-11" db="EMBL/GenBank/DDBJ databases">
        <title>High-quality draft genome sequence of Galbibacter sp. strain CMA-7.</title>
        <authorList>
            <person name="Wei L."/>
            <person name="Dong C."/>
            <person name="Shao Z."/>
        </authorList>
    </citation>
    <scope>NUCLEOTIDE SEQUENCE</scope>
    <source>
        <strain evidence="2">CMA-7</strain>
    </source>
</reference>
<dbReference type="InterPro" id="IPR036895">
    <property type="entry name" value="Uracil-DNA_glycosylase-like_sf"/>
</dbReference>
<feature type="domain" description="Uracil-DNA glycosylase-like" evidence="1">
    <location>
        <begin position="25"/>
        <end position="182"/>
    </location>
</feature>
<dbReference type="InterPro" id="IPR047124">
    <property type="entry name" value="HI_0220.2"/>
</dbReference>
<dbReference type="Gene3D" id="3.40.470.10">
    <property type="entry name" value="Uracil-DNA glycosylase-like domain"/>
    <property type="match status" value="1"/>
</dbReference>
<comment type="caution">
    <text evidence="2">The sequence shown here is derived from an EMBL/GenBank/DDBJ whole genome shotgun (WGS) entry which is preliminary data.</text>
</comment>
<dbReference type="CDD" id="cd10033">
    <property type="entry name" value="UDG_like"/>
    <property type="match status" value="1"/>
</dbReference>
<dbReference type="Pfam" id="PF03167">
    <property type="entry name" value="UDG"/>
    <property type="match status" value="1"/>
</dbReference>
<organism evidence="2 3">
    <name type="scientific">Galbibacter pacificus</name>
    <dbReference type="NCBI Taxonomy" id="2996052"/>
    <lineage>
        <taxon>Bacteria</taxon>
        <taxon>Pseudomonadati</taxon>
        <taxon>Bacteroidota</taxon>
        <taxon>Flavobacteriia</taxon>
        <taxon>Flavobacteriales</taxon>
        <taxon>Flavobacteriaceae</taxon>
        <taxon>Galbibacter</taxon>
    </lineage>
</organism>
<name>A0ABT6FSK8_9FLAO</name>
<dbReference type="PANTHER" id="PTHR42160:SF1">
    <property type="entry name" value="URACIL-DNA GLYCOSYLASE SUPERFAMILY PROTEIN"/>
    <property type="match status" value="1"/>
</dbReference>